<organism evidence="2 3">
    <name type="scientific">Halobacterium bonnevillei</name>
    <dbReference type="NCBI Taxonomy" id="2692200"/>
    <lineage>
        <taxon>Archaea</taxon>
        <taxon>Methanobacteriati</taxon>
        <taxon>Methanobacteriota</taxon>
        <taxon>Stenosarchaea group</taxon>
        <taxon>Halobacteria</taxon>
        <taxon>Halobacteriales</taxon>
        <taxon>Halobacteriaceae</taxon>
        <taxon>Halobacterium</taxon>
    </lineage>
</organism>
<keyword evidence="1" id="KW-1133">Transmembrane helix</keyword>
<keyword evidence="1" id="KW-0812">Transmembrane</keyword>
<dbReference type="AlphaFoldDB" id="A0A6B0SK68"/>
<keyword evidence="1" id="KW-0472">Membrane</keyword>
<evidence type="ECO:0000313" key="3">
    <source>
        <dbReference type="Proteomes" id="UP000471521"/>
    </source>
</evidence>
<dbReference type="EMBL" id="WUUU01000003">
    <property type="protein sequence ID" value="MXR19270.1"/>
    <property type="molecule type" value="Genomic_DNA"/>
</dbReference>
<evidence type="ECO:0000256" key="1">
    <source>
        <dbReference type="SAM" id="Phobius"/>
    </source>
</evidence>
<reference evidence="2 3" key="1">
    <citation type="submission" date="2019-12" db="EMBL/GenBank/DDBJ databases">
        <title>Isolation and characterization of three novel carbon monoxide-oxidizing members of Halobacteria from salione crusts and soils.</title>
        <authorList>
            <person name="Myers M.R."/>
            <person name="King G.M."/>
        </authorList>
    </citation>
    <scope>NUCLEOTIDE SEQUENCE [LARGE SCALE GENOMIC DNA]</scope>
    <source>
        <strain evidence="2 3">PCN9</strain>
    </source>
</reference>
<feature type="transmembrane region" description="Helical" evidence="1">
    <location>
        <begin position="82"/>
        <end position="101"/>
    </location>
</feature>
<keyword evidence="3" id="KW-1185">Reference proteome</keyword>
<gene>
    <name evidence="2" type="ORF">GRX66_01130</name>
</gene>
<accession>A0A6B0SK68</accession>
<protein>
    <submittedName>
        <fullName evidence="2">Uncharacterized protein</fullName>
    </submittedName>
</protein>
<comment type="caution">
    <text evidence="2">The sequence shown here is derived from an EMBL/GenBank/DDBJ whole genome shotgun (WGS) entry which is preliminary data.</text>
</comment>
<evidence type="ECO:0000313" key="2">
    <source>
        <dbReference type="EMBL" id="MXR19270.1"/>
    </source>
</evidence>
<proteinExistence type="predicted"/>
<feature type="transmembrane region" description="Helical" evidence="1">
    <location>
        <begin position="113"/>
        <end position="131"/>
    </location>
</feature>
<name>A0A6B0SK68_9EURY</name>
<dbReference type="Proteomes" id="UP000471521">
    <property type="component" value="Unassembled WGS sequence"/>
</dbReference>
<sequence>MQRFDRPLVHWLLVAALAQLSVRALAGGVALVVDPSGGLVGLSTGTLNGTPFADFLVPGVVLAVAFWFPPVVACYALHTGRWWGWLAAAGVAVALVVWVLVEVAVGFARPTVYLNLGTAAAVLLLAAHPAVRRDGRGCQLSRQPNARD</sequence>
<dbReference type="RefSeq" id="WP_159524863.1">
    <property type="nucleotide sequence ID" value="NZ_WUUU01000003.1"/>
</dbReference>
<feature type="transmembrane region" description="Helical" evidence="1">
    <location>
        <begin position="55"/>
        <end position="75"/>
    </location>
</feature>